<evidence type="ECO:0000256" key="1">
    <source>
        <dbReference type="ARBA" id="ARBA00004370"/>
    </source>
</evidence>
<organism evidence="6 7">
    <name type="scientific">Angiostrongylus cantonensis</name>
    <name type="common">Rat lungworm</name>
    <dbReference type="NCBI Taxonomy" id="6313"/>
    <lineage>
        <taxon>Eukaryota</taxon>
        <taxon>Metazoa</taxon>
        <taxon>Ecdysozoa</taxon>
        <taxon>Nematoda</taxon>
        <taxon>Chromadorea</taxon>
        <taxon>Rhabditida</taxon>
        <taxon>Rhabditina</taxon>
        <taxon>Rhabditomorpha</taxon>
        <taxon>Strongyloidea</taxon>
        <taxon>Metastrongylidae</taxon>
        <taxon>Angiostrongylus</taxon>
    </lineage>
</organism>
<proteinExistence type="predicted"/>
<accession>A0A0K0CYE6</accession>
<dbReference type="GO" id="GO:0016020">
    <property type="term" value="C:membrane"/>
    <property type="evidence" value="ECO:0007669"/>
    <property type="project" value="UniProtKB-SubCell"/>
</dbReference>
<keyword evidence="4" id="KW-0472">Membrane</keyword>
<evidence type="ECO:0000256" key="4">
    <source>
        <dbReference type="ARBA" id="ARBA00023136"/>
    </source>
</evidence>
<dbReference type="Gene3D" id="3.40.50.2300">
    <property type="match status" value="1"/>
</dbReference>
<dbReference type="STRING" id="6313.A0A0K0CYE6"/>
<reference evidence="7" key="2">
    <citation type="submission" date="2017-02" db="UniProtKB">
        <authorList>
            <consortium name="WormBaseParasite"/>
        </authorList>
    </citation>
    <scope>IDENTIFICATION</scope>
</reference>
<dbReference type="InterPro" id="IPR028082">
    <property type="entry name" value="Peripla_BP_I"/>
</dbReference>
<protein>
    <submittedName>
        <fullName evidence="7">ANF_receptor domain-containing protein</fullName>
    </submittedName>
</protein>
<comment type="subcellular location">
    <subcellularLocation>
        <location evidence="1">Membrane</location>
    </subcellularLocation>
</comment>
<evidence type="ECO:0000259" key="5">
    <source>
        <dbReference type="Pfam" id="PF01094"/>
    </source>
</evidence>
<evidence type="ECO:0000256" key="3">
    <source>
        <dbReference type="ARBA" id="ARBA00022989"/>
    </source>
</evidence>
<reference evidence="6" key="1">
    <citation type="submission" date="2012-09" db="EMBL/GenBank/DDBJ databases">
        <authorList>
            <person name="Martin A.A."/>
        </authorList>
    </citation>
    <scope>NUCLEOTIDE SEQUENCE</scope>
</reference>
<sequence length="172" mass="19945">MGGHFLFKVARHQTLPDANVAVLEFDQKLAETNKNVRITYRRHLTNFEKDTFKSVLRSIREVSRIIVVCMEAFEAQRQIMVSIAEEGMATTEYMWLLIEIRRRGFGEVWKDTNAIPDGKDELVLRAARQFFVIDRRPLNSTAQFVDDVKEKMLQPPYNCTDCDEIDLVSTVS</sequence>
<feature type="domain" description="Receptor ligand binding region" evidence="5">
    <location>
        <begin position="31"/>
        <end position="98"/>
    </location>
</feature>
<keyword evidence="2" id="KW-0812">Transmembrane</keyword>
<dbReference type="Proteomes" id="UP000035642">
    <property type="component" value="Unassembled WGS sequence"/>
</dbReference>
<dbReference type="Pfam" id="PF01094">
    <property type="entry name" value="ANF_receptor"/>
    <property type="match status" value="1"/>
</dbReference>
<dbReference type="WBParaSite" id="ACAC_0000265901-mRNA-1">
    <property type="protein sequence ID" value="ACAC_0000265901-mRNA-1"/>
    <property type="gene ID" value="ACAC_0000265901"/>
</dbReference>
<dbReference type="AlphaFoldDB" id="A0A0K0CYE6"/>
<evidence type="ECO:0000313" key="7">
    <source>
        <dbReference type="WBParaSite" id="ACAC_0000265901-mRNA-1"/>
    </source>
</evidence>
<keyword evidence="3" id="KW-1133">Transmembrane helix</keyword>
<evidence type="ECO:0000256" key="2">
    <source>
        <dbReference type="ARBA" id="ARBA00022692"/>
    </source>
</evidence>
<keyword evidence="6" id="KW-1185">Reference proteome</keyword>
<dbReference type="SUPFAM" id="SSF53822">
    <property type="entry name" value="Periplasmic binding protein-like I"/>
    <property type="match status" value="1"/>
</dbReference>
<dbReference type="InterPro" id="IPR001828">
    <property type="entry name" value="ANF_lig-bd_rcpt"/>
</dbReference>
<evidence type="ECO:0000313" key="6">
    <source>
        <dbReference type="Proteomes" id="UP000035642"/>
    </source>
</evidence>
<name>A0A0K0CYE6_ANGCA</name>